<gene>
    <name evidence="2" type="ORF">EAH80_06475</name>
</gene>
<comment type="caution">
    <text evidence="2">The sequence shown here is derived from an EMBL/GenBank/DDBJ whole genome shotgun (WGS) entry which is preliminary data.</text>
</comment>
<dbReference type="RefSeq" id="WP_140688992.1">
    <property type="nucleotide sequence ID" value="NZ_RCZG01000002.1"/>
</dbReference>
<evidence type="ECO:0000313" key="2">
    <source>
        <dbReference type="EMBL" id="TPG35711.1"/>
    </source>
</evidence>
<keyword evidence="3" id="KW-1185">Reference proteome</keyword>
<dbReference type="EMBL" id="RCZG01000002">
    <property type="protein sequence ID" value="TPG35711.1"/>
    <property type="molecule type" value="Genomic_DNA"/>
</dbReference>
<dbReference type="AlphaFoldDB" id="A0A502EHA0"/>
<proteinExistence type="predicted"/>
<reference evidence="2 3" key="1">
    <citation type="journal article" date="2019" name="Environ. Microbiol.">
        <title>Species interactions and distinct microbial communities in high Arctic permafrost affected cryosols are associated with the CH4 and CO2 gas fluxes.</title>
        <authorList>
            <person name="Altshuler I."/>
            <person name="Hamel J."/>
            <person name="Turney S."/>
            <person name="Magnuson E."/>
            <person name="Levesque R."/>
            <person name="Greer C."/>
            <person name="Whyte L.G."/>
        </authorList>
    </citation>
    <scope>NUCLEOTIDE SEQUENCE [LARGE SCALE GENOMIC DNA]</scope>
    <source>
        <strain evidence="2 3">S5.20</strain>
    </source>
</reference>
<name>A0A502EHA0_9MYCO</name>
<feature type="transmembrane region" description="Helical" evidence="1">
    <location>
        <begin position="112"/>
        <end position="131"/>
    </location>
</feature>
<sequence length="174" mass="18422">MNSDRSTGKKLREWVRRYLPCEVAGTTCEMSGAAIAYSVTGSAAMAAVVATIGASVGYYAAAYVAAVRNALRADPSSHRMSRALNANGRALRSVAIEFGPAEVIDSLIIRPLAFYVGPILFGGMVAGWIFAKLVADVGFYLLAIFSYERFSGLLVVRPRSLEVSHEPAASVAAA</sequence>
<dbReference type="Proteomes" id="UP000320095">
    <property type="component" value="Unassembled WGS sequence"/>
</dbReference>
<accession>A0A502EHA0</accession>
<dbReference type="OrthoDB" id="1352523at2"/>
<keyword evidence="1" id="KW-0472">Membrane</keyword>
<protein>
    <submittedName>
        <fullName evidence="2">Uncharacterized protein</fullName>
    </submittedName>
</protein>
<keyword evidence="1" id="KW-0812">Transmembrane</keyword>
<evidence type="ECO:0000313" key="3">
    <source>
        <dbReference type="Proteomes" id="UP000320095"/>
    </source>
</evidence>
<keyword evidence="1" id="KW-1133">Transmembrane helix</keyword>
<organism evidence="2 3">
    <name type="scientific">Mycolicibacterium hodleri</name>
    <dbReference type="NCBI Taxonomy" id="49897"/>
    <lineage>
        <taxon>Bacteria</taxon>
        <taxon>Bacillati</taxon>
        <taxon>Actinomycetota</taxon>
        <taxon>Actinomycetes</taxon>
        <taxon>Mycobacteriales</taxon>
        <taxon>Mycobacteriaceae</taxon>
        <taxon>Mycolicibacterium</taxon>
    </lineage>
</organism>
<evidence type="ECO:0000256" key="1">
    <source>
        <dbReference type="SAM" id="Phobius"/>
    </source>
</evidence>